<dbReference type="Proteomes" id="UP000830729">
    <property type="component" value="Plasmid unnamed2"/>
</dbReference>
<dbReference type="Pfam" id="PF02880">
    <property type="entry name" value="PGM_PMM_III"/>
    <property type="match status" value="1"/>
</dbReference>
<dbReference type="InterPro" id="IPR005843">
    <property type="entry name" value="A-D-PHexomutase_C"/>
</dbReference>
<dbReference type="InterPro" id="IPR005845">
    <property type="entry name" value="A-D-PHexomutase_a/b/a-II"/>
</dbReference>
<dbReference type="Gene3D" id="3.30.310.50">
    <property type="entry name" value="Alpha-D-phosphohexomutase, C-terminal domain"/>
    <property type="match status" value="1"/>
</dbReference>
<dbReference type="InterPro" id="IPR005844">
    <property type="entry name" value="A-D-PHexomutase_a/b/a-I"/>
</dbReference>
<dbReference type="GO" id="GO:0008966">
    <property type="term" value="F:phosphoglucosamine mutase activity"/>
    <property type="evidence" value="ECO:0007669"/>
    <property type="project" value="UniProtKB-EC"/>
</dbReference>
<evidence type="ECO:0000259" key="9">
    <source>
        <dbReference type="Pfam" id="PF02878"/>
    </source>
</evidence>
<evidence type="ECO:0000259" key="11">
    <source>
        <dbReference type="Pfam" id="PF02880"/>
    </source>
</evidence>
<dbReference type="EMBL" id="CP096661">
    <property type="protein sequence ID" value="UPV76789.1"/>
    <property type="molecule type" value="Genomic_DNA"/>
</dbReference>
<dbReference type="AlphaFoldDB" id="A0A8U0I0V7"/>
<proteinExistence type="inferred from homology"/>
<sequence length="452" mass="47224">MFGTSGIRGEVGQKVTAQLAFDVGRALASEGHDRVVVGRDARESGKLLADAVSAGLRDCGADAVRAGVVATPTLARSVWQVNGDAGVEVTASHNPPKDNGLKLWDVTSRAFDRSKRDAVADRVADGTFAPRSSSELGSEIAAPDLAENHRAALREATDLDADLSVVVDAGNGPGVLTADALRDLGCSVTTLNGERDGRLSGRPSEPTADHCRDLRAVVAGSDADFGVAHDGDADRTMAVTEDGEFVPGDVLLALFGRRYAEEGTQVAAPLNTSLAVDDALASVGASLTRTKVGDGFVAERLREEGVVFGGEPSGAWIWPDETFCPDGPLAACRLAQLVGEEGPLGELVETVETYPTERTSVRTDDKRAKMEAAADALADEYDDLDTRDGVRVEVEDGWFLVRASGTQPLVRVTAEAETEARAGELFDRAVELVDESSVGSAGGSLMSSCNGV</sequence>
<feature type="domain" description="Alpha-D-phosphohexomutase C-terminal" evidence="8">
    <location>
        <begin position="361"/>
        <end position="431"/>
    </location>
</feature>
<keyword evidence="3" id="KW-0597">Phosphoprotein</keyword>
<dbReference type="Pfam" id="PF02878">
    <property type="entry name" value="PGM_PMM_I"/>
    <property type="match status" value="1"/>
</dbReference>
<evidence type="ECO:0000256" key="5">
    <source>
        <dbReference type="ARBA" id="ARBA00022842"/>
    </source>
</evidence>
<evidence type="ECO:0000256" key="3">
    <source>
        <dbReference type="ARBA" id="ARBA00022553"/>
    </source>
</evidence>
<dbReference type="Pfam" id="PF00408">
    <property type="entry name" value="PGM_PMM_IV"/>
    <property type="match status" value="1"/>
</dbReference>
<feature type="domain" description="Alpha-D-phosphohexomutase alpha/beta/alpha" evidence="10">
    <location>
        <begin position="159"/>
        <end position="243"/>
    </location>
</feature>
<evidence type="ECO:0000256" key="7">
    <source>
        <dbReference type="RuleBase" id="RU004326"/>
    </source>
</evidence>
<dbReference type="GO" id="GO:0005975">
    <property type="term" value="P:carbohydrate metabolic process"/>
    <property type="evidence" value="ECO:0007669"/>
    <property type="project" value="InterPro"/>
</dbReference>
<feature type="domain" description="Alpha-D-phosphohexomutase alpha/beta/alpha" evidence="9">
    <location>
        <begin position="2"/>
        <end position="128"/>
    </location>
</feature>
<dbReference type="PRINTS" id="PR00509">
    <property type="entry name" value="PGMPMM"/>
</dbReference>
<dbReference type="RefSeq" id="WP_248652822.1">
    <property type="nucleotide sequence ID" value="NZ_CP096661.1"/>
</dbReference>
<dbReference type="SUPFAM" id="SSF55957">
    <property type="entry name" value="Phosphoglucomutase, C-terminal domain"/>
    <property type="match status" value="1"/>
</dbReference>
<dbReference type="InterPro" id="IPR005841">
    <property type="entry name" value="Alpha-D-phosphohexomutase_SF"/>
</dbReference>
<geneLocation type="plasmid" evidence="12 13">
    <name>unnamed2</name>
</geneLocation>
<keyword evidence="6 12" id="KW-0413">Isomerase</keyword>
<dbReference type="PROSITE" id="PS00710">
    <property type="entry name" value="PGM_PMM"/>
    <property type="match status" value="1"/>
</dbReference>
<protein>
    <submittedName>
        <fullName evidence="12">Phosphoglucosamine mutase</fullName>
        <ecNumber evidence="12">5.4.2.10</ecNumber>
    </submittedName>
</protein>
<accession>A0A8U0I0V7</accession>
<evidence type="ECO:0000256" key="1">
    <source>
        <dbReference type="ARBA" id="ARBA00001946"/>
    </source>
</evidence>
<gene>
    <name evidence="12" type="primary">glmM</name>
    <name evidence="12" type="ORF">M0R89_21605</name>
</gene>
<evidence type="ECO:0000313" key="12">
    <source>
        <dbReference type="EMBL" id="UPV76789.1"/>
    </source>
</evidence>
<comment type="cofactor">
    <cofactor evidence="1">
        <name>Mg(2+)</name>
        <dbReference type="ChEBI" id="CHEBI:18420"/>
    </cofactor>
</comment>
<dbReference type="NCBIfam" id="TIGR03990">
    <property type="entry name" value="Arch_GlmM"/>
    <property type="match status" value="1"/>
</dbReference>
<dbReference type="PANTHER" id="PTHR43771:SF1">
    <property type="entry name" value="PHOSPHOMANNOMUTASE"/>
    <property type="match status" value="1"/>
</dbReference>
<dbReference type="GeneID" id="72187854"/>
<keyword evidence="12" id="KW-0614">Plasmid</keyword>
<keyword evidence="13" id="KW-1185">Reference proteome</keyword>
<evidence type="ECO:0000256" key="4">
    <source>
        <dbReference type="ARBA" id="ARBA00022723"/>
    </source>
</evidence>
<evidence type="ECO:0000259" key="10">
    <source>
        <dbReference type="Pfam" id="PF02879"/>
    </source>
</evidence>
<dbReference type="GO" id="GO:0000287">
    <property type="term" value="F:magnesium ion binding"/>
    <property type="evidence" value="ECO:0007669"/>
    <property type="project" value="InterPro"/>
</dbReference>
<dbReference type="InterPro" id="IPR016066">
    <property type="entry name" value="A-D-PHexomutase_CS"/>
</dbReference>
<dbReference type="InterPro" id="IPR005846">
    <property type="entry name" value="A-D-PHexomutase_a/b/a-III"/>
</dbReference>
<dbReference type="EC" id="5.4.2.10" evidence="12"/>
<reference evidence="12 13" key="1">
    <citation type="submission" date="2022-04" db="EMBL/GenBank/DDBJ databases">
        <title>Diverse halophilic archaea isolated from saline environments.</title>
        <authorList>
            <person name="Cui H.-L."/>
        </authorList>
    </citation>
    <scope>NUCLEOTIDE SEQUENCE [LARGE SCALE GENOMIC DNA]</scope>
    <source>
        <strain evidence="12 13">XZYJT49</strain>
        <plasmid evidence="12 13">unnamed2</plasmid>
    </source>
</reference>
<keyword evidence="5 7" id="KW-0460">Magnesium</keyword>
<feature type="domain" description="Alpha-D-phosphohexomutase alpha/beta/alpha" evidence="11">
    <location>
        <begin position="248"/>
        <end position="354"/>
    </location>
</feature>
<name>A0A8U0I0V7_9EURY</name>
<evidence type="ECO:0000256" key="6">
    <source>
        <dbReference type="ARBA" id="ARBA00023235"/>
    </source>
</evidence>
<dbReference type="InterPro" id="IPR016055">
    <property type="entry name" value="A-D-PHexomutase_a/b/a-I/II/III"/>
</dbReference>
<dbReference type="KEGG" id="halx:M0R89_21605"/>
<evidence type="ECO:0000256" key="2">
    <source>
        <dbReference type="ARBA" id="ARBA00010231"/>
    </source>
</evidence>
<evidence type="ECO:0000259" key="8">
    <source>
        <dbReference type="Pfam" id="PF00408"/>
    </source>
</evidence>
<dbReference type="CDD" id="cd03087">
    <property type="entry name" value="PGM_like1"/>
    <property type="match status" value="1"/>
</dbReference>
<evidence type="ECO:0000313" key="13">
    <source>
        <dbReference type="Proteomes" id="UP000830729"/>
    </source>
</evidence>
<dbReference type="Pfam" id="PF02879">
    <property type="entry name" value="PGM_PMM_II"/>
    <property type="match status" value="1"/>
</dbReference>
<dbReference type="Gene3D" id="3.40.120.10">
    <property type="entry name" value="Alpha-D-Glucose-1,6-Bisphosphate, subunit A, domain 3"/>
    <property type="match status" value="3"/>
</dbReference>
<keyword evidence="4 7" id="KW-0479">Metal-binding</keyword>
<dbReference type="PANTHER" id="PTHR43771">
    <property type="entry name" value="PHOSPHOMANNOMUTASE"/>
    <property type="match status" value="1"/>
</dbReference>
<dbReference type="SUPFAM" id="SSF53738">
    <property type="entry name" value="Phosphoglucomutase, first 3 domains"/>
    <property type="match status" value="3"/>
</dbReference>
<comment type="similarity">
    <text evidence="2 7">Belongs to the phosphohexose mutase family.</text>
</comment>
<dbReference type="InterPro" id="IPR024086">
    <property type="entry name" value="GlmM_arc-type"/>
</dbReference>
<organism evidence="12 13">
    <name type="scientific">Halorussus limi</name>
    <dbReference type="NCBI Taxonomy" id="2938695"/>
    <lineage>
        <taxon>Archaea</taxon>
        <taxon>Methanobacteriati</taxon>
        <taxon>Methanobacteriota</taxon>
        <taxon>Stenosarchaea group</taxon>
        <taxon>Halobacteria</taxon>
        <taxon>Halobacteriales</taxon>
        <taxon>Haladaptataceae</taxon>
        <taxon>Halorussus</taxon>
    </lineage>
</organism>
<dbReference type="InterPro" id="IPR036900">
    <property type="entry name" value="A-D-PHexomutase_C_sf"/>
</dbReference>